<sequence length="232" mass="25105">MNNANMRAPIVAVFGSKKFVSHARSIGEKVSNADAILLTGGDGVDDGSVKNAAIKGAKTAGGRWIGVHRHAYNDGSRDPSLKEEKAGLILEPGLGHRRNYLEACLCDVAIALKGGKGTVSEIFACVFLRKPVILVAWDDHIEPDFCWLMADEYAPKIDALDEKIKELASAGLREDAIIRLPAETPAGEIVTTALARVGMERPGRFPAFFGDRFRPLFDAFEAFTAQRTAKLP</sequence>
<geneLocation type="plasmid" evidence="1">
    <name>pMk2240B</name>
</geneLocation>
<evidence type="ECO:0000313" key="1">
    <source>
        <dbReference type="EMBL" id="XCG52038.1"/>
    </source>
</evidence>
<dbReference type="SUPFAM" id="SSF102405">
    <property type="entry name" value="MCP/YpsA-like"/>
    <property type="match status" value="1"/>
</dbReference>
<dbReference type="Pfam" id="PF18306">
    <property type="entry name" value="LDcluster4"/>
    <property type="match status" value="1"/>
</dbReference>
<keyword evidence="1" id="KW-0614">Plasmid</keyword>
<dbReference type="EMBL" id="CP159255">
    <property type="protein sequence ID" value="XCG52038.1"/>
    <property type="molecule type" value="Genomic_DNA"/>
</dbReference>
<organism evidence="1">
    <name type="scientific">Mesorhizobium sp. WSM2240</name>
    <dbReference type="NCBI Taxonomy" id="3228851"/>
    <lineage>
        <taxon>Bacteria</taxon>
        <taxon>Pseudomonadati</taxon>
        <taxon>Pseudomonadota</taxon>
        <taxon>Alphaproteobacteria</taxon>
        <taxon>Hyphomicrobiales</taxon>
        <taxon>Phyllobacteriaceae</taxon>
        <taxon>Mesorhizobium</taxon>
    </lineage>
</organism>
<gene>
    <name evidence="1" type="ORF">ABVK50_29125</name>
</gene>
<dbReference type="RefSeq" id="WP_353646191.1">
    <property type="nucleotide sequence ID" value="NZ_CP159255.1"/>
</dbReference>
<reference evidence="1" key="1">
    <citation type="submission" date="2024-06" db="EMBL/GenBank/DDBJ databases">
        <title>Mesorhizobium karijinii sp. nov., a symbiont of the iconic Swainsona formosa from arid Australia.</title>
        <authorList>
            <person name="Hill Y.J."/>
            <person name="Watkin E.L.J."/>
            <person name="O'Hara G.W."/>
            <person name="Terpolilli J."/>
            <person name="Tye M.L."/>
            <person name="Kohlmeier M.G."/>
        </authorList>
    </citation>
    <scope>NUCLEOTIDE SEQUENCE</scope>
    <source>
        <strain evidence="1">WSM2240</strain>
        <plasmid evidence="1">pMk2240B</plasmid>
    </source>
</reference>
<name>A0AAU8CYI3_9HYPH</name>
<dbReference type="InterPro" id="IPR041164">
    <property type="entry name" value="LDcluster4"/>
</dbReference>
<protein>
    <recommendedName>
        <fullName evidence="2">TIGR00725 family protein</fullName>
    </recommendedName>
</protein>
<dbReference type="AlphaFoldDB" id="A0AAU8CYI3"/>
<proteinExistence type="predicted"/>
<evidence type="ECO:0008006" key="2">
    <source>
        <dbReference type="Google" id="ProtNLM"/>
    </source>
</evidence>
<dbReference type="Gene3D" id="3.40.50.450">
    <property type="match status" value="1"/>
</dbReference>
<accession>A0AAU8CYI3</accession>